<dbReference type="SUPFAM" id="SSF51126">
    <property type="entry name" value="Pectin lyase-like"/>
    <property type="match status" value="1"/>
</dbReference>
<reference evidence="2" key="1">
    <citation type="submission" date="2018-05" db="EMBL/GenBank/DDBJ databases">
        <authorList>
            <person name="Lanie J.A."/>
            <person name="Ng W.-L."/>
            <person name="Kazmierczak K.M."/>
            <person name="Andrzejewski T.M."/>
            <person name="Davidsen T.M."/>
            <person name="Wayne K.J."/>
            <person name="Tettelin H."/>
            <person name="Glass J.I."/>
            <person name="Rusch D."/>
            <person name="Podicherti R."/>
            <person name="Tsui H.-C.T."/>
            <person name="Winkler M.E."/>
        </authorList>
    </citation>
    <scope>NUCLEOTIDE SEQUENCE</scope>
</reference>
<name>A0A381XA78_9ZZZZ</name>
<dbReference type="InterPro" id="IPR012334">
    <property type="entry name" value="Pectin_lyas_fold"/>
</dbReference>
<gene>
    <name evidence="2" type="ORF">METZ01_LOCUS114245</name>
</gene>
<organism evidence="2">
    <name type="scientific">marine metagenome</name>
    <dbReference type="NCBI Taxonomy" id="408172"/>
    <lineage>
        <taxon>unclassified sequences</taxon>
        <taxon>metagenomes</taxon>
        <taxon>ecological metagenomes</taxon>
    </lineage>
</organism>
<protein>
    <recommendedName>
        <fullName evidence="3">Right handed beta helix domain-containing protein</fullName>
    </recommendedName>
</protein>
<dbReference type="Gene3D" id="2.160.20.10">
    <property type="entry name" value="Single-stranded right-handed beta-helix, Pectin lyase-like"/>
    <property type="match status" value="1"/>
</dbReference>
<sequence length="513" mass="56022">MSMVRLLSKITTIFVCVLIPASIIAQDTLLISWAETPGLLESTIQADTTADGSQAHDVYLLEANKIYLQRTELNVNSHVNITGQTPGDGEFPATVQPMPGADGLSGFTGWPNGNFQVYGDGANLTMRNLILNGASIDQSFNLGSVVTARGDLQKIVMDNVVASHYVTFTFSTFGTSTDFHFVNSVAKAFTNGPGGQYFGGLSWGGGSWMGTIDTLVVQNSTVHNVIGECMVVYSQVDYGLVDHSTFANIVMGVLWYRGQNNMTVSNNLFYNTKSHGQSTYDISGWGVWHPGGQGQMSVMPEYTHPDSTLMAGADVVDHMNRNVNYHHNVWWHDEHLTGFMTGTDPWSWQASSTAYDTLADGTIDTIITVTTVGDTMLALADQSKWNDDSTLVTLDQGRGVSQSNNINSDPGINLADDYITTQLARTWDFRDNLVSDTPPFDTQWWQYEHDNSHISIEWPMHIDMSYDASSAAATASASGGPVGDPRWMSSTVGIDNDVNVPNEFALKQNYPNP</sequence>
<dbReference type="InterPro" id="IPR011050">
    <property type="entry name" value="Pectin_lyase_fold/virulence"/>
</dbReference>
<evidence type="ECO:0000313" key="2">
    <source>
        <dbReference type="EMBL" id="SVA61391.1"/>
    </source>
</evidence>
<dbReference type="EMBL" id="UINC01014385">
    <property type="protein sequence ID" value="SVA61391.1"/>
    <property type="molecule type" value="Genomic_DNA"/>
</dbReference>
<proteinExistence type="predicted"/>
<feature type="region of interest" description="Disordered" evidence="1">
    <location>
        <begin position="474"/>
        <end position="494"/>
    </location>
</feature>
<accession>A0A381XA78</accession>
<evidence type="ECO:0000256" key="1">
    <source>
        <dbReference type="SAM" id="MobiDB-lite"/>
    </source>
</evidence>
<feature type="non-terminal residue" evidence="2">
    <location>
        <position position="513"/>
    </location>
</feature>
<evidence type="ECO:0008006" key="3">
    <source>
        <dbReference type="Google" id="ProtNLM"/>
    </source>
</evidence>
<dbReference type="AlphaFoldDB" id="A0A381XA78"/>